<dbReference type="Gene3D" id="1.25.40.10">
    <property type="entry name" value="Tetratricopeptide repeat domain"/>
    <property type="match status" value="3"/>
</dbReference>
<feature type="domain" description="ML-like" evidence="16">
    <location>
        <begin position="981"/>
        <end position="1122"/>
    </location>
</feature>
<feature type="region of interest" description="Disordered" evidence="14">
    <location>
        <begin position="1627"/>
        <end position="1673"/>
    </location>
</feature>
<feature type="transmembrane region" description="Helical" evidence="15">
    <location>
        <begin position="1494"/>
        <end position="1513"/>
    </location>
</feature>
<feature type="compositionally biased region" description="Acidic residues" evidence="14">
    <location>
        <begin position="74"/>
        <end position="87"/>
    </location>
</feature>
<feature type="transmembrane region" description="Helical" evidence="15">
    <location>
        <begin position="1437"/>
        <end position="1457"/>
    </location>
</feature>
<feature type="transmembrane region" description="Helical" evidence="15">
    <location>
        <begin position="1379"/>
        <end position="1397"/>
    </location>
</feature>
<dbReference type="InterPro" id="IPR040241">
    <property type="entry name" value="TRP_Flc/Pkd2-like"/>
</dbReference>
<gene>
    <name evidence="17" type="ORF">GJ744_002170</name>
</gene>
<proteinExistence type="inferred from homology"/>
<feature type="transmembrane region" description="Helical" evidence="15">
    <location>
        <begin position="1525"/>
        <end position="1554"/>
    </location>
</feature>
<feature type="region of interest" description="Disordered" evidence="14">
    <location>
        <begin position="1560"/>
        <end position="1606"/>
    </location>
</feature>
<dbReference type="PANTHER" id="PTHR31145">
    <property type="entry name" value="INTEGRAL MEMBRANE PROTEIN (AFU_ORTHOLOGUE AFUA_7G01610)"/>
    <property type="match status" value="1"/>
</dbReference>
<evidence type="ECO:0000256" key="5">
    <source>
        <dbReference type="ARBA" id="ARBA00022692"/>
    </source>
</evidence>
<feature type="coiled-coil region" evidence="13">
    <location>
        <begin position="477"/>
        <end position="509"/>
    </location>
</feature>
<keyword evidence="18" id="KW-1185">Reference proteome</keyword>
<evidence type="ECO:0000313" key="18">
    <source>
        <dbReference type="Proteomes" id="UP000606974"/>
    </source>
</evidence>
<dbReference type="InterPro" id="IPR010491">
    <property type="entry name" value="PRP1_N"/>
</dbReference>
<evidence type="ECO:0000256" key="13">
    <source>
        <dbReference type="SAM" id="Coils"/>
    </source>
</evidence>
<keyword evidence="8 15" id="KW-1133">Transmembrane helix</keyword>
<evidence type="ECO:0000313" key="17">
    <source>
        <dbReference type="EMBL" id="KAF7504490.1"/>
    </source>
</evidence>
<feature type="region of interest" description="Disordered" evidence="14">
    <location>
        <begin position="202"/>
        <end position="221"/>
    </location>
</feature>
<keyword evidence="9 15" id="KW-0472">Membrane</keyword>
<dbReference type="PANTHER" id="PTHR31145:SF5">
    <property type="entry name" value="DUF907 DOMAIN PROTEIN (AFU_ORTHOLOGUE AFUA_2G06100)"/>
    <property type="match status" value="1"/>
</dbReference>
<evidence type="ECO:0000256" key="7">
    <source>
        <dbReference type="ARBA" id="ARBA00022737"/>
    </source>
</evidence>
<comment type="similarity">
    <text evidence="3">Belongs to the transient receptor potential (TRP) ion channel family.</text>
</comment>
<evidence type="ECO:0000256" key="12">
    <source>
        <dbReference type="PROSITE-ProRule" id="PRU00339"/>
    </source>
</evidence>
<feature type="compositionally biased region" description="Basic and acidic residues" evidence="14">
    <location>
        <begin position="1564"/>
        <end position="1573"/>
    </location>
</feature>
<organism evidence="17 18">
    <name type="scientific">Endocarpon pusillum</name>
    <dbReference type="NCBI Taxonomy" id="364733"/>
    <lineage>
        <taxon>Eukaryota</taxon>
        <taxon>Fungi</taxon>
        <taxon>Dikarya</taxon>
        <taxon>Ascomycota</taxon>
        <taxon>Pezizomycotina</taxon>
        <taxon>Eurotiomycetes</taxon>
        <taxon>Chaetothyriomycetidae</taxon>
        <taxon>Verrucariales</taxon>
        <taxon>Verrucariaceae</taxon>
        <taxon>Endocarpon</taxon>
    </lineage>
</organism>
<dbReference type="GO" id="GO:0005634">
    <property type="term" value="C:nucleus"/>
    <property type="evidence" value="ECO:0007669"/>
    <property type="project" value="UniProtKB-SubCell"/>
</dbReference>
<evidence type="ECO:0000256" key="10">
    <source>
        <dbReference type="ARBA" id="ARBA00023187"/>
    </source>
</evidence>
<dbReference type="GO" id="GO:1990904">
    <property type="term" value="C:ribonucleoprotein complex"/>
    <property type="evidence" value="ECO:0007669"/>
    <property type="project" value="UniProtKB-ARBA"/>
</dbReference>
<evidence type="ECO:0000256" key="14">
    <source>
        <dbReference type="SAM" id="MobiDB-lite"/>
    </source>
</evidence>
<keyword evidence="6" id="KW-0732">Signal</keyword>
<protein>
    <recommendedName>
        <fullName evidence="16">ML-like domain-containing protein</fullName>
    </recommendedName>
</protein>
<evidence type="ECO:0000256" key="15">
    <source>
        <dbReference type="SAM" id="Phobius"/>
    </source>
</evidence>
<keyword evidence="10" id="KW-0508">mRNA splicing</keyword>
<keyword evidence="7" id="KW-0677">Repeat</keyword>
<dbReference type="OrthoDB" id="440128at2759"/>
<sequence>MASRRDFLNQQAPENYVAGLGRGATGFTTRSDLGPAREGPTPEQIQEALAKRAQQLGAAPPTAYGAPDKKKEDEHDDDDERFQDPENEVGLFAYGTYDRDDDEADRIYQDVDEKMDRRRKMRREAREKLEREEYERNNPKIQQQFADLKRSLATVSDGDWANIPEVGDLTGKNRRAKQNLRQRFYAVPDSVIAGARDATQFETSIQDDGTQTNGSSKDQADGTMTNFAEIGAARDKVLRVKLDQAAQGTSTDAGTGIATNIDPKGYLTSLSQTELKAGEVEIGDIKRVRALLESVIKTNPKHAPGWIAIARLEEIAGKIVSARKFIAQGCEQCPKSEDAWLENIRLNDNHNAKIIAANAIKNNDRSTRLWIEAMKLEADARAKKRVLRQAIDHIPQSVAIWKEAVNLEEDPADARLLLAKATDIIPLSVELWLALARLETPEKAQAVLNKARKAVPTSHEIWVAAARLQEQMGNDKINVMKRAVQALAKESAMLKREEWIAEAEKCEEEGAILTCGAIIRETLGWTLDEDDDRVKIWMDDAKQSIGHGKYETARAMYAYALRVFPTKKDIWLAAADLEQNHGTKEALWQLLEKAVEACPQSETLWMQLAKEKWQAGEIDSARRILAQAFKQNIDNENIFLAAAKLETDAKQIEAARQVLSTAREEAGTDRIWIKSVAFERQYGTNERALDLVNQGLQIYPKAAKLWMMKGQIYESQGQVPQARQTYSTGLRACPKSVPLRLLAARLEERSGVIVKARSILDQGRLAVPKNAELWTESVRVERRANNIAQAKVLMAKALQDVPTSGLLWSENIWNLEPRTQRKPRSLEAIKKVDNDPILFVTVARIFWGERKLDKAMSWFEKAIVLDSDLGDTWGWYYKFLLQHGTEEKREDVIAKCVVSAPRHGEVWQSVAKDPKNADVGTEESQPIPKIESQVRIRKNSLLHGGNASPATTIIEKRNHAARFHAVVEVPAHGKKNVLFSGRLTTQGFSTCLDNAQIRVNRMDIEYDKASNQVTFDVSGTSEKEQKVIATLVVSAYGKEVYQREFDPCDEASKVDQLCPVPAGTFSAKGSQSIPSSFTDKIPSIAFSVPDLEGEGKLELKAKEGGQNLACIESTVGNGKSVDVPAVSYVAAGIAVAALGLSALGALSASGQPGASTPSPSFTEVMFWFQGMAMNGMHSVDYPPIYRKFAKNFGFSTGLIPWGSMQTSIDNFRKSTGGNLTEDSYEYLRNATLVYGDGSTANTSSDLARRGWELVIRQVETTVNGTDDSGNSTSNTPKFVSGIQGYVEQYSVPEANTFMTVLLVFAIVIAAVAVGILLFKVILEAWSLIGKFPRNLTTFRKEYWRIMAQTITNLIFLLYGVWTLYSIFQFTRGDSWAAKILAGTTLGAFTAILGYWTFRIWQVARRFKKSEGDAGALYEHKETWKKYKIFYENYKRGYWWLFVPVIVYMFAKGCVLASADGHGLVQTCGQLFIEVVMLALLLWSRPYDRKSGNWINIVIQIVRVLTVVCILVFATELGIAKSTKTITGVILIAVQGTLTVILAILIAVNAIITCVRENPHRRRRKEAEQRRDLDDLTPLDGRTSILMEPTGYKSQGQKRMSSPLGPGAYEPYRERGLVYQDSHSNLVTGAAPIARDRSRDSYGSYDSRSPPPVSRQPTLPTVDLNGRRYSAIAR</sequence>
<dbReference type="GO" id="GO:0055085">
    <property type="term" value="P:transmembrane transport"/>
    <property type="evidence" value="ECO:0007669"/>
    <property type="project" value="TreeGrafter"/>
</dbReference>
<dbReference type="SMART" id="SM00386">
    <property type="entry name" value="HAT"/>
    <property type="match status" value="11"/>
</dbReference>
<dbReference type="FunFam" id="1.25.40.10:FF:000304">
    <property type="entry name" value="Putative Pre-mRNA-splicing factor prp1"/>
    <property type="match status" value="1"/>
</dbReference>
<evidence type="ECO:0000256" key="6">
    <source>
        <dbReference type="ARBA" id="ARBA00022729"/>
    </source>
</evidence>
<dbReference type="GO" id="GO:0016020">
    <property type="term" value="C:membrane"/>
    <property type="evidence" value="ECO:0007669"/>
    <property type="project" value="UniProtKB-SubCell"/>
</dbReference>
<evidence type="ECO:0000256" key="1">
    <source>
        <dbReference type="ARBA" id="ARBA00004123"/>
    </source>
</evidence>
<dbReference type="Pfam" id="PF06424">
    <property type="entry name" value="PRP1_N"/>
    <property type="match status" value="1"/>
</dbReference>
<keyword evidence="4" id="KW-0507">mRNA processing</keyword>
<keyword evidence="12" id="KW-0802">TPR repeat</keyword>
<dbReference type="SMART" id="SM00028">
    <property type="entry name" value="TPR"/>
    <property type="match status" value="5"/>
</dbReference>
<keyword evidence="13" id="KW-0175">Coiled coil</keyword>
<dbReference type="EMBL" id="JAACFV010000136">
    <property type="protein sequence ID" value="KAF7504490.1"/>
    <property type="molecule type" value="Genomic_DNA"/>
</dbReference>
<evidence type="ECO:0000256" key="8">
    <source>
        <dbReference type="ARBA" id="ARBA00022989"/>
    </source>
</evidence>
<dbReference type="InterPro" id="IPR003107">
    <property type="entry name" value="HAT"/>
</dbReference>
<dbReference type="InterPro" id="IPR011990">
    <property type="entry name" value="TPR-like_helical_dom_sf"/>
</dbReference>
<comment type="subcellular location">
    <subcellularLocation>
        <location evidence="2">Membrane</location>
        <topology evidence="2">Multi-pass membrane protein</topology>
    </subcellularLocation>
    <subcellularLocation>
        <location evidence="1">Nucleus</location>
    </subcellularLocation>
</comment>
<dbReference type="FunFam" id="1.25.40.10:FF:001164">
    <property type="entry name" value="mRNA splicing factor (Prp1/Zer1), putative (AFU_orthologue AFUA_2G06070)"/>
    <property type="match status" value="1"/>
</dbReference>
<dbReference type="PROSITE" id="PS50005">
    <property type="entry name" value="TPR"/>
    <property type="match status" value="1"/>
</dbReference>
<feature type="region of interest" description="Disordered" evidence="14">
    <location>
        <begin position="1"/>
        <end position="88"/>
    </location>
</feature>
<dbReference type="SMART" id="SM01320">
    <property type="entry name" value="TRP_N"/>
    <property type="match status" value="1"/>
</dbReference>
<evidence type="ECO:0000259" key="16">
    <source>
        <dbReference type="SMART" id="SM01320"/>
    </source>
</evidence>
<dbReference type="GO" id="GO:0000398">
    <property type="term" value="P:mRNA splicing, via spliceosome"/>
    <property type="evidence" value="ECO:0007669"/>
    <property type="project" value="InterPro"/>
</dbReference>
<evidence type="ECO:0000256" key="3">
    <source>
        <dbReference type="ARBA" id="ARBA00010642"/>
    </source>
</evidence>
<dbReference type="SUPFAM" id="SSF48452">
    <property type="entry name" value="TPR-like"/>
    <property type="match status" value="2"/>
</dbReference>
<dbReference type="Pfam" id="PF14558">
    <property type="entry name" value="TRP_N"/>
    <property type="match status" value="1"/>
</dbReference>
<keyword evidence="5 15" id="KW-0812">Transmembrane</keyword>
<reference evidence="17" key="1">
    <citation type="submission" date="2020-02" db="EMBL/GenBank/DDBJ databases">
        <authorList>
            <person name="Palmer J.M."/>
        </authorList>
    </citation>
    <scope>NUCLEOTIDE SEQUENCE</scope>
    <source>
        <strain evidence="17">EPUS1.4</strain>
        <tissue evidence="17">Thallus</tissue>
    </source>
</reference>
<dbReference type="Proteomes" id="UP000606974">
    <property type="component" value="Unassembled WGS sequence"/>
</dbReference>
<dbReference type="FunFam" id="1.25.40.10:FF:000256">
    <property type="entry name" value="Probable pre-mRNA splicing factor prp1"/>
    <property type="match status" value="1"/>
</dbReference>
<dbReference type="Pfam" id="PF13432">
    <property type="entry name" value="TPR_16"/>
    <property type="match status" value="2"/>
</dbReference>
<feature type="transmembrane region" description="Helical" evidence="15">
    <location>
        <begin position="1342"/>
        <end position="1367"/>
    </location>
</feature>
<feature type="repeat" description="TPR" evidence="12">
    <location>
        <begin position="703"/>
        <end position="736"/>
    </location>
</feature>
<comment type="caution">
    <text evidence="17">The sequence shown here is derived from an EMBL/GenBank/DDBJ whole genome shotgun (WGS) entry which is preliminary data.</text>
</comment>
<dbReference type="InterPro" id="IPR019734">
    <property type="entry name" value="TPR_rpt"/>
</dbReference>
<name>A0A8H7E0M2_9EURO</name>
<evidence type="ECO:0000256" key="11">
    <source>
        <dbReference type="ARBA" id="ARBA00023242"/>
    </source>
</evidence>
<feature type="coiled-coil region" evidence="13">
    <location>
        <begin position="111"/>
        <end position="151"/>
    </location>
</feature>
<feature type="transmembrane region" description="Helical" evidence="15">
    <location>
        <begin position="1463"/>
        <end position="1482"/>
    </location>
</feature>
<evidence type="ECO:0000256" key="4">
    <source>
        <dbReference type="ARBA" id="ARBA00022664"/>
    </source>
</evidence>
<evidence type="ECO:0000256" key="9">
    <source>
        <dbReference type="ARBA" id="ARBA00023136"/>
    </source>
</evidence>
<keyword evidence="11" id="KW-0539">Nucleus</keyword>
<dbReference type="InterPro" id="IPR032800">
    <property type="entry name" value="TRP_N"/>
</dbReference>
<dbReference type="InterPro" id="IPR010308">
    <property type="entry name" value="TRP_C"/>
</dbReference>
<feature type="transmembrane region" description="Helical" evidence="15">
    <location>
        <begin position="1297"/>
        <end position="1322"/>
    </location>
</feature>
<dbReference type="GO" id="GO:0009272">
    <property type="term" value="P:fungal-type cell wall biogenesis"/>
    <property type="evidence" value="ECO:0007669"/>
    <property type="project" value="TreeGrafter"/>
</dbReference>
<accession>A0A8H7E0M2</accession>
<evidence type="ECO:0000256" key="2">
    <source>
        <dbReference type="ARBA" id="ARBA00004141"/>
    </source>
</evidence>
<dbReference type="Pfam" id="PF06011">
    <property type="entry name" value="TRP"/>
    <property type="match status" value="1"/>
</dbReference>